<dbReference type="Proteomes" id="UP000053599">
    <property type="component" value="Unassembled WGS sequence"/>
</dbReference>
<organism evidence="12 13">
    <name type="scientific">Exophiala sideris</name>
    <dbReference type="NCBI Taxonomy" id="1016849"/>
    <lineage>
        <taxon>Eukaryota</taxon>
        <taxon>Fungi</taxon>
        <taxon>Dikarya</taxon>
        <taxon>Ascomycota</taxon>
        <taxon>Pezizomycotina</taxon>
        <taxon>Eurotiomycetes</taxon>
        <taxon>Chaetothyriomycetidae</taxon>
        <taxon>Chaetothyriales</taxon>
        <taxon>Herpotrichiellaceae</taxon>
        <taxon>Exophiala</taxon>
    </lineage>
</organism>
<dbReference type="STRING" id="1016849.A0A0D1YJP8"/>
<evidence type="ECO:0000256" key="2">
    <source>
        <dbReference type="ARBA" id="ARBA00006855"/>
    </source>
</evidence>
<evidence type="ECO:0000256" key="10">
    <source>
        <dbReference type="ARBA" id="ARBA00048473"/>
    </source>
</evidence>
<evidence type="ECO:0000256" key="4">
    <source>
        <dbReference type="ARBA" id="ARBA00022692"/>
    </source>
</evidence>
<evidence type="ECO:0000256" key="5">
    <source>
        <dbReference type="ARBA" id="ARBA00022737"/>
    </source>
</evidence>
<dbReference type="GO" id="GO:0015293">
    <property type="term" value="F:symporter activity"/>
    <property type="evidence" value="ECO:0007669"/>
    <property type="project" value="UniProtKB-KW"/>
</dbReference>
<dbReference type="PANTHER" id="PTHR13131:SF5">
    <property type="entry name" value="CYSTINOSIN"/>
    <property type="match status" value="1"/>
</dbReference>
<dbReference type="SMART" id="SM00679">
    <property type="entry name" value="CTNS"/>
    <property type="match status" value="2"/>
</dbReference>
<feature type="transmembrane region" description="Helical" evidence="11">
    <location>
        <begin position="93"/>
        <end position="113"/>
    </location>
</feature>
<evidence type="ECO:0000256" key="1">
    <source>
        <dbReference type="ARBA" id="ARBA00004155"/>
    </source>
</evidence>
<evidence type="ECO:0000256" key="6">
    <source>
        <dbReference type="ARBA" id="ARBA00022847"/>
    </source>
</evidence>
<keyword evidence="6" id="KW-0769">Symport</keyword>
<comment type="subcellular location">
    <subcellularLocation>
        <location evidence="1">Lysosome membrane</location>
        <topology evidence="1">Multi-pass membrane protein</topology>
    </subcellularLocation>
</comment>
<feature type="transmembrane region" description="Helical" evidence="11">
    <location>
        <begin position="12"/>
        <end position="32"/>
    </location>
</feature>
<feature type="transmembrane region" description="Helical" evidence="11">
    <location>
        <begin position="133"/>
        <end position="151"/>
    </location>
</feature>
<comment type="similarity">
    <text evidence="2">Belongs to the cystinosin family.</text>
</comment>
<dbReference type="GO" id="GO:0015184">
    <property type="term" value="F:L-cystine transmembrane transporter activity"/>
    <property type="evidence" value="ECO:0007669"/>
    <property type="project" value="TreeGrafter"/>
</dbReference>
<dbReference type="InterPro" id="IPR006603">
    <property type="entry name" value="PQ-loop_rpt"/>
</dbReference>
<comment type="catalytic activity">
    <reaction evidence="10">
        <text>L-cystine(out) + H(+)(out) = L-cystine(in) + H(+)(in)</text>
        <dbReference type="Rhea" id="RHEA:66172"/>
        <dbReference type="ChEBI" id="CHEBI:15378"/>
        <dbReference type="ChEBI" id="CHEBI:35491"/>
    </reaction>
    <physiologicalReaction direction="left-to-right" evidence="10">
        <dbReference type="Rhea" id="RHEA:66173"/>
    </physiologicalReaction>
</comment>
<dbReference type="GO" id="GO:0005774">
    <property type="term" value="C:vacuolar membrane"/>
    <property type="evidence" value="ECO:0007669"/>
    <property type="project" value="TreeGrafter"/>
</dbReference>
<reference evidence="12 13" key="1">
    <citation type="submission" date="2015-01" db="EMBL/GenBank/DDBJ databases">
        <title>The Genome Sequence of Exophiala sideris CBS121828.</title>
        <authorList>
            <consortium name="The Broad Institute Genomics Platform"/>
            <person name="Cuomo C."/>
            <person name="de Hoog S."/>
            <person name="Gorbushina A."/>
            <person name="Stielow B."/>
            <person name="Teixiera M."/>
            <person name="Abouelleil A."/>
            <person name="Chapman S.B."/>
            <person name="Priest M."/>
            <person name="Young S.K."/>
            <person name="Wortman J."/>
            <person name="Nusbaum C."/>
            <person name="Birren B."/>
        </authorList>
    </citation>
    <scope>NUCLEOTIDE SEQUENCE [LARGE SCALE GENOMIC DNA]</scope>
    <source>
        <strain evidence="12 13">CBS 121828</strain>
    </source>
</reference>
<keyword evidence="5" id="KW-0677">Repeat</keyword>
<evidence type="ECO:0000313" key="13">
    <source>
        <dbReference type="Proteomes" id="UP000053599"/>
    </source>
</evidence>
<dbReference type="AlphaFoldDB" id="A0A0D1YJP8"/>
<keyword evidence="7 11" id="KW-1133">Transmembrane helix</keyword>
<keyword evidence="9" id="KW-0458">Lysosome</keyword>
<sequence>MINDADKRATILKVVSKLLGWIYTIAWSASFYPQPWMNWNRKSTLGLTIDFPLLNVLGFLCYSISTCSFMYSPAIRDQYAARHPLSPEPTVQFNDVAFGVHAVVLVVLTYSQFFPELWGFKVSPRQTASKPVLGIFWGSILATLVVTAIVLHRSGWQQQDPQGWAWIDVLYTLGYVKLICTFVKYIPQVILNFNRKSTVGWSIEQILCDITGGVLSLMQLVIDASFQGDWSGITGNSLKFGLSNISIAFDVIFIVQHFILYRGQDDLSIKSDDDPEQPLLDP</sequence>
<evidence type="ECO:0000256" key="7">
    <source>
        <dbReference type="ARBA" id="ARBA00022989"/>
    </source>
</evidence>
<evidence type="ECO:0000256" key="8">
    <source>
        <dbReference type="ARBA" id="ARBA00023136"/>
    </source>
</evidence>
<dbReference type="PANTHER" id="PTHR13131">
    <property type="entry name" value="CYSTINOSIN"/>
    <property type="match status" value="1"/>
</dbReference>
<name>A0A0D1YJP8_9EURO</name>
<evidence type="ECO:0000256" key="9">
    <source>
        <dbReference type="ARBA" id="ARBA00023228"/>
    </source>
</evidence>
<feature type="transmembrane region" description="Helical" evidence="11">
    <location>
        <begin position="163"/>
        <end position="186"/>
    </location>
</feature>
<dbReference type="GO" id="GO:0000324">
    <property type="term" value="C:fungal-type vacuole"/>
    <property type="evidence" value="ECO:0007669"/>
    <property type="project" value="TreeGrafter"/>
</dbReference>
<dbReference type="EMBL" id="KN846952">
    <property type="protein sequence ID" value="KIV83092.1"/>
    <property type="molecule type" value="Genomic_DNA"/>
</dbReference>
<evidence type="ECO:0000313" key="12">
    <source>
        <dbReference type="EMBL" id="KIV83092.1"/>
    </source>
</evidence>
<proteinExistence type="inferred from homology"/>
<keyword evidence="8 11" id="KW-0472">Membrane</keyword>
<evidence type="ECO:0008006" key="14">
    <source>
        <dbReference type="Google" id="ProtNLM"/>
    </source>
</evidence>
<keyword evidence="4 11" id="KW-0812">Transmembrane</keyword>
<dbReference type="OrthoDB" id="75720at2759"/>
<dbReference type="FunFam" id="1.20.1280.290:FF:000016">
    <property type="entry name" value="Cystinosin homolog"/>
    <property type="match status" value="1"/>
</dbReference>
<evidence type="ECO:0000256" key="3">
    <source>
        <dbReference type="ARBA" id="ARBA00022448"/>
    </source>
</evidence>
<dbReference type="Pfam" id="PF04193">
    <property type="entry name" value="PQ-loop"/>
    <property type="match status" value="2"/>
</dbReference>
<dbReference type="Gene3D" id="1.20.1280.290">
    <property type="match status" value="2"/>
</dbReference>
<evidence type="ECO:0000256" key="11">
    <source>
        <dbReference type="SAM" id="Phobius"/>
    </source>
</evidence>
<protein>
    <recommendedName>
        <fullName evidence="14">Cystinosin</fullName>
    </recommendedName>
</protein>
<keyword evidence="3" id="KW-0813">Transport</keyword>
<accession>A0A0D1YJP8</accession>
<dbReference type="InterPro" id="IPR005282">
    <property type="entry name" value="LC_transporter"/>
</dbReference>
<feature type="transmembrane region" description="Helical" evidence="11">
    <location>
        <begin position="52"/>
        <end position="72"/>
    </location>
</feature>
<gene>
    <name evidence="12" type="ORF">PV11_05147</name>
</gene>
<dbReference type="NCBIfam" id="TIGR00951">
    <property type="entry name" value="2A43"/>
    <property type="match status" value="1"/>
</dbReference>
<dbReference type="HOGENOM" id="CLU_046327_0_1_1"/>